<proteinExistence type="predicted"/>
<dbReference type="Ensembl" id="ENSCINT00000031562.1">
    <property type="protein sequence ID" value="ENSCINP00000031783.1"/>
    <property type="gene ID" value="ENSCING00000022380.1"/>
</dbReference>
<reference evidence="1" key="2">
    <citation type="submission" date="2025-08" db="UniProtKB">
        <authorList>
            <consortium name="Ensembl"/>
        </authorList>
    </citation>
    <scope>IDENTIFICATION</scope>
</reference>
<organism evidence="1 2">
    <name type="scientific">Ciona intestinalis</name>
    <name type="common">Transparent sea squirt</name>
    <name type="synonym">Ascidia intestinalis</name>
    <dbReference type="NCBI Taxonomy" id="7719"/>
    <lineage>
        <taxon>Eukaryota</taxon>
        <taxon>Metazoa</taxon>
        <taxon>Chordata</taxon>
        <taxon>Tunicata</taxon>
        <taxon>Ascidiacea</taxon>
        <taxon>Phlebobranchia</taxon>
        <taxon>Cionidae</taxon>
        <taxon>Ciona</taxon>
    </lineage>
</organism>
<evidence type="ECO:0000313" key="1">
    <source>
        <dbReference type="Ensembl" id="ENSCINP00000031783.1"/>
    </source>
</evidence>
<keyword evidence="2" id="KW-1185">Reference proteome</keyword>
<protein>
    <submittedName>
        <fullName evidence="1">Uncharacterized protein</fullName>
    </submittedName>
</protein>
<name>H2XQ49_CIOIN</name>
<evidence type="ECO:0000313" key="2">
    <source>
        <dbReference type="Proteomes" id="UP000008144"/>
    </source>
</evidence>
<dbReference type="AlphaFoldDB" id="H2XQ49"/>
<dbReference type="InParanoid" id="H2XQ49"/>
<accession>H2XQ49</accession>
<sequence length="33" mass="3699">MGESGQSGKTSQHCYYEQTMKYVGHNNGVTRGY</sequence>
<reference evidence="2" key="1">
    <citation type="journal article" date="2002" name="Science">
        <title>The draft genome of Ciona intestinalis: insights into chordate and vertebrate origins.</title>
        <authorList>
            <person name="Dehal P."/>
            <person name="Satou Y."/>
            <person name="Campbell R.K."/>
            <person name="Chapman J."/>
            <person name="Degnan B."/>
            <person name="De Tomaso A."/>
            <person name="Davidson B."/>
            <person name="Di Gregorio A."/>
            <person name="Gelpke M."/>
            <person name="Goodstein D.M."/>
            <person name="Harafuji N."/>
            <person name="Hastings K.E."/>
            <person name="Ho I."/>
            <person name="Hotta K."/>
            <person name="Huang W."/>
            <person name="Kawashima T."/>
            <person name="Lemaire P."/>
            <person name="Martinez D."/>
            <person name="Meinertzhagen I.A."/>
            <person name="Necula S."/>
            <person name="Nonaka M."/>
            <person name="Putnam N."/>
            <person name="Rash S."/>
            <person name="Saiga H."/>
            <person name="Satake M."/>
            <person name="Terry A."/>
            <person name="Yamada L."/>
            <person name="Wang H.G."/>
            <person name="Awazu S."/>
            <person name="Azumi K."/>
            <person name="Boore J."/>
            <person name="Branno M."/>
            <person name="Chin-Bow S."/>
            <person name="DeSantis R."/>
            <person name="Doyle S."/>
            <person name="Francino P."/>
            <person name="Keys D.N."/>
            <person name="Haga S."/>
            <person name="Hayashi H."/>
            <person name="Hino K."/>
            <person name="Imai K.S."/>
            <person name="Inaba K."/>
            <person name="Kano S."/>
            <person name="Kobayashi K."/>
            <person name="Kobayashi M."/>
            <person name="Lee B.I."/>
            <person name="Makabe K.W."/>
            <person name="Manohar C."/>
            <person name="Matassi G."/>
            <person name="Medina M."/>
            <person name="Mochizuki Y."/>
            <person name="Mount S."/>
            <person name="Morishita T."/>
            <person name="Miura S."/>
            <person name="Nakayama A."/>
            <person name="Nishizaka S."/>
            <person name="Nomoto H."/>
            <person name="Ohta F."/>
            <person name="Oishi K."/>
            <person name="Rigoutsos I."/>
            <person name="Sano M."/>
            <person name="Sasaki A."/>
            <person name="Sasakura Y."/>
            <person name="Shoguchi E."/>
            <person name="Shin-i T."/>
            <person name="Spagnuolo A."/>
            <person name="Stainier D."/>
            <person name="Suzuki M.M."/>
            <person name="Tassy O."/>
            <person name="Takatori N."/>
            <person name="Tokuoka M."/>
            <person name="Yagi K."/>
            <person name="Yoshizaki F."/>
            <person name="Wada S."/>
            <person name="Zhang C."/>
            <person name="Hyatt P.D."/>
            <person name="Larimer F."/>
            <person name="Detter C."/>
            <person name="Doggett N."/>
            <person name="Glavina T."/>
            <person name="Hawkins T."/>
            <person name="Richardson P."/>
            <person name="Lucas S."/>
            <person name="Kohara Y."/>
            <person name="Levine M."/>
            <person name="Satoh N."/>
            <person name="Rokhsar D.S."/>
        </authorList>
    </citation>
    <scope>NUCLEOTIDE SEQUENCE [LARGE SCALE GENOMIC DNA]</scope>
</reference>
<dbReference type="HOGENOM" id="CLU_3384603_0_0_1"/>
<dbReference type="Proteomes" id="UP000008144">
    <property type="component" value="Unassembled WGS sequence"/>
</dbReference>
<reference evidence="1" key="3">
    <citation type="submission" date="2025-09" db="UniProtKB">
        <authorList>
            <consortium name="Ensembl"/>
        </authorList>
    </citation>
    <scope>IDENTIFICATION</scope>
</reference>